<feature type="transmembrane region" description="Helical" evidence="1">
    <location>
        <begin position="43"/>
        <end position="61"/>
    </location>
</feature>
<protein>
    <submittedName>
        <fullName evidence="2">HupE/UreJ family protein</fullName>
    </submittedName>
</protein>
<evidence type="ECO:0000313" key="2">
    <source>
        <dbReference type="EMBL" id="MBL0406930.1"/>
    </source>
</evidence>
<sequence length="89" mass="9166">MARCDAQSAALRRSCCRRLRFFGGFHDYAHGTEIAPAVSPANYSAGFLLASALLLGSGAVLEGAIRGISAMSRVFGGGIALVGAALFFV</sequence>
<reference evidence="2" key="1">
    <citation type="submission" date="2021-01" db="EMBL/GenBank/DDBJ databases">
        <title>Microvirga sp.</title>
        <authorList>
            <person name="Kim M.K."/>
        </authorList>
    </citation>
    <scope>NUCLEOTIDE SEQUENCE</scope>
    <source>
        <strain evidence="2">5420S-16</strain>
    </source>
</reference>
<keyword evidence="1" id="KW-0472">Membrane</keyword>
<evidence type="ECO:0000313" key="3">
    <source>
        <dbReference type="Proteomes" id="UP000605848"/>
    </source>
</evidence>
<dbReference type="InterPro" id="IPR007038">
    <property type="entry name" value="HupE_UreJ"/>
</dbReference>
<feature type="transmembrane region" description="Helical" evidence="1">
    <location>
        <begin position="68"/>
        <end position="88"/>
    </location>
</feature>
<evidence type="ECO:0000256" key="1">
    <source>
        <dbReference type="SAM" id="Phobius"/>
    </source>
</evidence>
<keyword evidence="3" id="KW-1185">Reference proteome</keyword>
<accession>A0A936ZFN9</accession>
<organism evidence="2 3">
    <name type="scientific">Microvirga aerilata</name>
    <dbReference type="NCBI Taxonomy" id="670292"/>
    <lineage>
        <taxon>Bacteria</taxon>
        <taxon>Pseudomonadati</taxon>
        <taxon>Pseudomonadota</taxon>
        <taxon>Alphaproteobacteria</taxon>
        <taxon>Hyphomicrobiales</taxon>
        <taxon>Methylobacteriaceae</taxon>
        <taxon>Microvirga</taxon>
    </lineage>
</organism>
<dbReference type="RefSeq" id="WP_210346432.1">
    <property type="nucleotide sequence ID" value="NZ_JBHSMN010000108.1"/>
</dbReference>
<dbReference type="EMBL" id="JAEQMY010000056">
    <property type="protein sequence ID" value="MBL0406930.1"/>
    <property type="molecule type" value="Genomic_DNA"/>
</dbReference>
<proteinExistence type="predicted"/>
<dbReference type="Proteomes" id="UP000605848">
    <property type="component" value="Unassembled WGS sequence"/>
</dbReference>
<name>A0A936ZFN9_9HYPH</name>
<keyword evidence="1" id="KW-0812">Transmembrane</keyword>
<comment type="caution">
    <text evidence="2">The sequence shown here is derived from an EMBL/GenBank/DDBJ whole genome shotgun (WGS) entry which is preliminary data.</text>
</comment>
<keyword evidence="1" id="KW-1133">Transmembrane helix</keyword>
<dbReference type="Pfam" id="PF04955">
    <property type="entry name" value="HupE_UreJ"/>
    <property type="match status" value="1"/>
</dbReference>
<gene>
    <name evidence="2" type="ORF">JKG68_23610</name>
</gene>
<dbReference type="AlphaFoldDB" id="A0A936ZFN9"/>